<dbReference type="GO" id="GO:0004175">
    <property type="term" value="F:endopeptidase activity"/>
    <property type="evidence" value="ECO:0007669"/>
    <property type="project" value="UniProtKB-ARBA"/>
</dbReference>
<accession>A0A317ZN13</accession>
<gene>
    <name evidence="3" type="ORF">DDZ13_01805</name>
</gene>
<evidence type="ECO:0000313" key="3">
    <source>
        <dbReference type="EMBL" id="PXA05633.1"/>
    </source>
</evidence>
<keyword evidence="3" id="KW-0482">Metalloprotease</keyword>
<sequence length="212" mass="23491">MPENPIMILLYVGIAAYVGNMYWGDYKAQKDGEVNESAMPGAFRASVPAFLIATIGALLILAVETGGEIALGVASEQSEMVWYFVFAIVAAGIVEEVIFRGFLVVDKKGTAALVASCVGFSLLFAVIHFHLFSLEFPDEVPWWQFWSAEVEWTLTSKAWFTTSILFANSLWFYACRFGPWNRTRSIFPCMLAHAASNLGVFVVKLAQGYVIF</sequence>
<keyword evidence="1" id="KW-1133">Transmembrane helix</keyword>
<reference evidence="3 4" key="1">
    <citation type="submission" date="2018-05" db="EMBL/GenBank/DDBJ databases">
        <title>Coraliomargarita sinensis sp. nov., isolated from a marine solar saltern.</title>
        <authorList>
            <person name="Zhou L.Y."/>
        </authorList>
    </citation>
    <scope>NUCLEOTIDE SEQUENCE [LARGE SCALE GENOMIC DNA]</scope>
    <source>
        <strain evidence="3 4">WN38</strain>
    </source>
</reference>
<name>A0A317ZN13_9BACT</name>
<feature type="transmembrane region" description="Helical" evidence="1">
    <location>
        <begin position="111"/>
        <end position="132"/>
    </location>
</feature>
<dbReference type="GO" id="GO:0080120">
    <property type="term" value="P:CAAX-box protein maturation"/>
    <property type="evidence" value="ECO:0007669"/>
    <property type="project" value="UniProtKB-ARBA"/>
</dbReference>
<keyword evidence="4" id="KW-1185">Reference proteome</keyword>
<dbReference type="GO" id="GO:0008237">
    <property type="term" value="F:metallopeptidase activity"/>
    <property type="evidence" value="ECO:0007669"/>
    <property type="project" value="UniProtKB-KW"/>
</dbReference>
<evidence type="ECO:0000256" key="1">
    <source>
        <dbReference type="SAM" id="Phobius"/>
    </source>
</evidence>
<protein>
    <submittedName>
        <fullName evidence="3">CPBP family intramembrane metalloprotease</fullName>
    </submittedName>
</protein>
<keyword evidence="1" id="KW-0812">Transmembrane</keyword>
<keyword evidence="3" id="KW-0378">Hydrolase</keyword>
<dbReference type="GO" id="GO:0006508">
    <property type="term" value="P:proteolysis"/>
    <property type="evidence" value="ECO:0007669"/>
    <property type="project" value="UniProtKB-KW"/>
</dbReference>
<evidence type="ECO:0000313" key="4">
    <source>
        <dbReference type="Proteomes" id="UP000247099"/>
    </source>
</evidence>
<feature type="transmembrane region" description="Helical" evidence="1">
    <location>
        <begin position="152"/>
        <end position="174"/>
    </location>
</feature>
<evidence type="ECO:0000259" key="2">
    <source>
        <dbReference type="Pfam" id="PF02517"/>
    </source>
</evidence>
<dbReference type="InParanoid" id="A0A317ZN13"/>
<proteinExistence type="predicted"/>
<dbReference type="InterPro" id="IPR003675">
    <property type="entry name" value="Rce1/LyrA-like_dom"/>
</dbReference>
<dbReference type="OrthoDB" id="192326at2"/>
<dbReference type="Proteomes" id="UP000247099">
    <property type="component" value="Unassembled WGS sequence"/>
</dbReference>
<keyword evidence="3" id="KW-0645">Protease</keyword>
<feature type="domain" description="CAAX prenyl protease 2/Lysostaphin resistance protein A-like" evidence="2">
    <location>
        <begin position="79"/>
        <end position="198"/>
    </location>
</feature>
<dbReference type="RefSeq" id="WP_110129712.1">
    <property type="nucleotide sequence ID" value="NZ_QHJQ01000001.1"/>
</dbReference>
<dbReference type="Pfam" id="PF02517">
    <property type="entry name" value="Rce1-like"/>
    <property type="match status" value="1"/>
</dbReference>
<organism evidence="3 4">
    <name type="scientific">Coraliomargarita sinensis</name>
    <dbReference type="NCBI Taxonomy" id="2174842"/>
    <lineage>
        <taxon>Bacteria</taxon>
        <taxon>Pseudomonadati</taxon>
        <taxon>Verrucomicrobiota</taxon>
        <taxon>Opitutia</taxon>
        <taxon>Puniceicoccales</taxon>
        <taxon>Coraliomargaritaceae</taxon>
        <taxon>Coraliomargarita</taxon>
    </lineage>
</organism>
<feature type="transmembrane region" description="Helical" evidence="1">
    <location>
        <begin position="43"/>
        <end position="61"/>
    </location>
</feature>
<comment type="caution">
    <text evidence="3">The sequence shown here is derived from an EMBL/GenBank/DDBJ whole genome shotgun (WGS) entry which is preliminary data.</text>
</comment>
<dbReference type="AlphaFoldDB" id="A0A317ZN13"/>
<feature type="transmembrane region" description="Helical" evidence="1">
    <location>
        <begin position="6"/>
        <end position="23"/>
    </location>
</feature>
<feature type="transmembrane region" description="Helical" evidence="1">
    <location>
        <begin position="81"/>
        <end position="99"/>
    </location>
</feature>
<dbReference type="EMBL" id="QHJQ01000001">
    <property type="protein sequence ID" value="PXA05633.1"/>
    <property type="molecule type" value="Genomic_DNA"/>
</dbReference>
<keyword evidence="1" id="KW-0472">Membrane</keyword>